<protein>
    <recommendedName>
        <fullName evidence="2">DUF7939 domain-containing protein</fullName>
    </recommendedName>
</protein>
<evidence type="ECO:0000313" key="3">
    <source>
        <dbReference type="EMBL" id="SUZ58778.1"/>
    </source>
</evidence>
<feature type="domain" description="DUF7939" evidence="2">
    <location>
        <begin position="467"/>
        <end position="540"/>
    </location>
</feature>
<dbReference type="InterPro" id="IPR057699">
    <property type="entry name" value="DUF7939"/>
</dbReference>
<evidence type="ECO:0000256" key="1">
    <source>
        <dbReference type="SAM" id="Phobius"/>
    </source>
</evidence>
<name>A0A381NXY8_9ZZZZ</name>
<accession>A0A381NXY8</accession>
<dbReference type="AlphaFoldDB" id="A0A381NXY8"/>
<dbReference type="Pfam" id="PF25607">
    <property type="entry name" value="DUF7939"/>
    <property type="match status" value="1"/>
</dbReference>
<dbReference type="EMBL" id="UINC01000641">
    <property type="protein sequence ID" value="SUZ58778.1"/>
    <property type="molecule type" value="Genomic_DNA"/>
</dbReference>
<proteinExistence type="predicted"/>
<keyword evidence="1" id="KW-0472">Membrane</keyword>
<feature type="transmembrane region" description="Helical" evidence="1">
    <location>
        <begin position="424"/>
        <end position="442"/>
    </location>
</feature>
<organism evidence="3">
    <name type="scientific">marine metagenome</name>
    <dbReference type="NCBI Taxonomy" id="408172"/>
    <lineage>
        <taxon>unclassified sequences</taxon>
        <taxon>metagenomes</taxon>
        <taxon>ecological metagenomes</taxon>
    </lineage>
</organism>
<dbReference type="InterPro" id="IPR025738">
    <property type="entry name" value="BatD"/>
</dbReference>
<evidence type="ECO:0000259" key="2">
    <source>
        <dbReference type="Pfam" id="PF25607"/>
    </source>
</evidence>
<dbReference type="Pfam" id="PF13584">
    <property type="entry name" value="BatD"/>
    <property type="match status" value="2"/>
</dbReference>
<keyword evidence="1" id="KW-0812">Transmembrane</keyword>
<dbReference type="PANTHER" id="PTHR40940:SF1">
    <property type="entry name" value="PROTEIN BATD"/>
    <property type="match status" value="1"/>
</dbReference>
<reference evidence="3" key="1">
    <citation type="submission" date="2018-05" db="EMBL/GenBank/DDBJ databases">
        <authorList>
            <person name="Lanie J.A."/>
            <person name="Ng W.-L."/>
            <person name="Kazmierczak K.M."/>
            <person name="Andrzejewski T.M."/>
            <person name="Davidsen T.M."/>
            <person name="Wayne K.J."/>
            <person name="Tettelin H."/>
            <person name="Glass J.I."/>
            <person name="Rusch D."/>
            <person name="Podicherti R."/>
            <person name="Tsui H.-C.T."/>
            <person name="Winkler M.E."/>
        </authorList>
    </citation>
    <scope>NUCLEOTIDE SEQUENCE</scope>
</reference>
<sequence>MRKLIFLVILIFAGSQVWGEVTAWVNKNPVVVGNMFQLHIEAKNVDDAEEPDLSSIQGLQVLNRSVQNQTSIMGTSVSRTVSWTYILIAPSAGNYLIPALQVGNEQTSPISLEAIVSTLNPQQKLVRLEVDVTPKKVYPQQQVLVRLRISRGDQLENESITPFELAGAQVEKLSQRSHQTVKNGKKQEITEIVYAVLPEKSGTIVIPQVRYHGEVMQGGITQRNFGNLRDFGNLFQKRGRRIFSTSEQQTVEVKPMPSGFKGWWLPADKLVIEEMWQPDPPLFRVGEPVTRTVAIFANGAFGNQIPEISFVYPAAIKGYADQPVIETEKTSEGLKGMRKEKWALIPNQAGKIKLPGISVSWWDVSRDELRTAVIPSKIINVLPVPGSQPQNTALETPVPQKNKTETAVLQEPVRAEESFPWKNAAIGFALLWGLTMLLWFVNRNKKIASTIKKEENFIQDQQNTIRETTKNVEKAFRSGDPGTVQTALLKWGNSVWVNDPPQGLEQIVERMPELKNGINALNSVLYGKHQNGNSLEELHTDFRRISLSDKKSNNNKYTQLKPMYPE</sequence>
<gene>
    <name evidence="3" type="ORF">METZ01_LOCUS11632</name>
</gene>
<dbReference type="PANTHER" id="PTHR40940">
    <property type="entry name" value="PROTEIN BATD-RELATED"/>
    <property type="match status" value="1"/>
</dbReference>
<keyword evidence="1" id="KW-1133">Transmembrane helix</keyword>